<evidence type="ECO:0000256" key="1">
    <source>
        <dbReference type="ARBA" id="ARBA00000971"/>
    </source>
</evidence>
<keyword evidence="2 4" id="KW-0697">Rotamase</keyword>
<protein>
    <recommendedName>
        <fullName evidence="4">Peptidyl-prolyl cis-trans isomerase</fullName>
        <shortName evidence="4">PPIase</shortName>
        <ecNumber evidence="4">5.2.1.8</ecNumber>
    </recommendedName>
</protein>
<evidence type="ECO:0000256" key="2">
    <source>
        <dbReference type="ARBA" id="ARBA00023110"/>
    </source>
</evidence>
<dbReference type="EMBL" id="CAWUON010000001">
    <property type="protein sequence ID" value="CAK7262722.1"/>
    <property type="molecule type" value="Genomic_DNA"/>
</dbReference>
<dbReference type="SUPFAM" id="SSF50891">
    <property type="entry name" value="Cyclophilin-like"/>
    <property type="match status" value="1"/>
</dbReference>
<dbReference type="PROSITE" id="PS50072">
    <property type="entry name" value="CSA_PPIASE_2"/>
    <property type="match status" value="1"/>
</dbReference>
<evidence type="ECO:0000259" key="5">
    <source>
        <dbReference type="PROSITE" id="PS50072"/>
    </source>
</evidence>
<dbReference type="InterPro" id="IPR024936">
    <property type="entry name" value="Cyclophilin-type_PPIase"/>
</dbReference>
<dbReference type="InterPro" id="IPR029000">
    <property type="entry name" value="Cyclophilin-like_dom_sf"/>
</dbReference>
<proteinExistence type="inferred from homology"/>
<dbReference type="PANTHER" id="PTHR11071:SF385">
    <property type="entry name" value="PEPTIDYL-PROLYL CIS-TRANS ISOMERASE"/>
    <property type="match status" value="1"/>
</dbReference>
<dbReference type="Proteomes" id="UP001642502">
    <property type="component" value="Unassembled WGS sequence"/>
</dbReference>
<name>A0ABP0D5W1_9PEZI</name>
<dbReference type="EC" id="5.2.1.8" evidence="4"/>
<evidence type="ECO:0000313" key="7">
    <source>
        <dbReference type="Proteomes" id="UP001642502"/>
    </source>
</evidence>
<accession>A0ABP0D5W1</accession>
<dbReference type="Pfam" id="PF00160">
    <property type="entry name" value="Pro_isomerase"/>
    <property type="match status" value="1"/>
</dbReference>
<evidence type="ECO:0000313" key="6">
    <source>
        <dbReference type="EMBL" id="CAK7262722.1"/>
    </source>
</evidence>
<comment type="similarity">
    <text evidence="4">Belongs to the cyclophilin-type PPIase family.</text>
</comment>
<dbReference type="PANTHER" id="PTHR11071">
    <property type="entry name" value="PEPTIDYL-PROLYL CIS-TRANS ISOMERASE"/>
    <property type="match status" value="1"/>
</dbReference>
<gene>
    <name evidence="6" type="primary">CSR1_1</name>
    <name evidence="6" type="ORF">SEPCBS119000_000128</name>
</gene>
<organism evidence="6 7">
    <name type="scientific">Sporothrix epigloea</name>
    <dbReference type="NCBI Taxonomy" id="1892477"/>
    <lineage>
        <taxon>Eukaryota</taxon>
        <taxon>Fungi</taxon>
        <taxon>Dikarya</taxon>
        <taxon>Ascomycota</taxon>
        <taxon>Pezizomycotina</taxon>
        <taxon>Sordariomycetes</taxon>
        <taxon>Sordariomycetidae</taxon>
        <taxon>Ophiostomatales</taxon>
        <taxon>Ophiostomataceae</taxon>
        <taxon>Sporothrix</taxon>
    </lineage>
</organism>
<comment type="function">
    <text evidence="4">PPIases accelerate the folding of proteins. It catalyzes the cis-trans isomerization of proline imidic peptide bonds in oligopeptides.</text>
</comment>
<dbReference type="GO" id="GO:0003755">
    <property type="term" value="F:peptidyl-prolyl cis-trans isomerase activity"/>
    <property type="evidence" value="ECO:0007669"/>
    <property type="project" value="UniProtKB-EC"/>
</dbReference>
<comment type="catalytic activity">
    <reaction evidence="1 4">
        <text>[protein]-peptidylproline (omega=180) = [protein]-peptidylproline (omega=0)</text>
        <dbReference type="Rhea" id="RHEA:16237"/>
        <dbReference type="Rhea" id="RHEA-COMP:10747"/>
        <dbReference type="Rhea" id="RHEA-COMP:10748"/>
        <dbReference type="ChEBI" id="CHEBI:83833"/>
        <dbReference type="ChEBI" id="CHEBI:83834"/>
        <dbReference type="EC" id="5.2.1.8"/>
    </reaction>
</comment>
<reference evidence="6 7" key="1">
    <citation type="submission" date="2024-01" db="EMBL/GenBank/DDBJ databases">
        <authorList>
            <person name="Allen C."/>
            <person name="Tagirdzhanova G."/>
        </authorList>
    </citation>
    <scope>NUCLEOTIDE SEQUENCE [LARGE SCALE GENOMIC DNA]</scope>
    <source>
        <strain evidence="6 7">CBS 119000</strain>
    </source>
</reference>
<comment type="caution">
    <text evidence="6">The sequence shown here is derived from an EMBL/GenBank/DDBJ whole genome shotgun (WGS) entry which is preliminary data.</text>
</comment>
<dbReference type="PRINTS" id="PR00153">
    <property type="entry name" value="CSAPPISMRASE"/>
</dbReference>
<dbReference type="PIRSF" id="PIRSF001467">
    <property type="entry name" value="Peptidylpro_ismrse"/>
    <property type="match status" value="1"/>
</dbReference>
<dbReference type="Gene3D" id="2.40.100.10">
    <property type="entry name" value="Cyclophilin-like"/>
    <property type="match status" value="1"/>
</dbReference>
<keyword evidence="3 4" id="KW-0413">Isomerase</keyword>
<dbReference type="InterPro" id="IPR002130">
    <property type="entry name" value="Cyclophilin-type_PPIase_dom"/>
</dbReference>
<sequence length="193" mass="21433">MAFDPEDKRDVYFDVEWSGPVLDDNLQPTGREEKQTGRISFKLFDDIVPRTAANFRELAKRPKGHGYVGTPFHRIIPNFMLQGGDYTRQNGTGGYSIYGDASYKMPDENFKLAHDRPGLLSMANSGPNTNGSQFFITTVVTEWLDGRHVVFGEINKNDDSWKVVKSLEATGTSRGTINPSQRSVIVAAGVLGE</sequence>
<keyword evidence="7" id="KW-1185">Reference proteome</keyword>
<dbReference type="PROSITE" id="PS00170">
    <property type="entry name" value="CSA_PPIASE_1"/>
    <property type="match status" value="1"/>
</dbReference>
<feature type="domain" description="PPIase cyclophilin-type" evidence="5">
    <location>
        <begin position="33"/>
        <end position="190"/>
    </location>
</feature>
<evidence type="ECO:0000256" key="4">
    <source>
        <dbReference type="RuleBase" id="RU363019"/>
    </source>
</evidence>
<dbReference type="InterPro" id="IPR020892">
    <property type="entry name" value="Cyclophilin-type_PPIase_CS"/>
</dbReference>
<evidence type="ECO:0000256" key="3">
    <source>
        <dbReference type="ARBA" id="ARBA00023235"/>
    </source>
</evidence>